<dbReference type="OrthoDB" id="5897001at2759"/>
<name>A0A2G5UBZ9_9PELO</name>
<evidence type="ECO:0000313" key="2">
    <source>
        <dbReference type="Proteomes" id="UP000230233"/>
    </source>
</evidence>
<comment type="caution">
    <text evidence="1">The sequence shown here is derived from an EMBL/GenBank/DDBJ whole genome shotgun (WGS) entry which is preliminary data.</text>
</comment>
<proteinExistence type="predicted"/>
<protein>
    <submittedName>
        <fullName evidence="1">Uncharacterized protein</fullName>
    </submittedName>
</protein>
<dbReference type="EMBL" id="PDUG01000004">
    <property type="protein sequence ID" value="PIC36861.1"/>
    <property type="molecule type" value="Genomic_DNA"/>
</dbReference>
<sequence length="358" mass="39949">MMRRIEDFLNLKALPHASFSFEAIAEATCDPPVIEGGEIVTEQPIKLSPIEYSGFVLGTKGKEISKIDSTKTSFLFVVSSDSEGLVLGPMPPLATRKGMLFSKGLETDMTSEEQRRVIRRRLASTETSQLAQYVKKARCHMIVASHTDESKDSAVGEVLEALEATSFNTEVLEMLRKNPAVLPNCAFVDRVLPVCEDFFHRATSTLKAKDYEKLFIEVEDSDEGIIVESLAEIIQRNLKGNPLLKKWRSAKPGQGAALFLHKKKETGDMLQTMKDLFSKLMKKSVGGFGILATEEKEEKRVSIHLTSADLHSDSANKIDEEDADKFWKTFNNGANFQTGVDSYAESQHFIFLVLDPLY</sequence>
<gene>
    <name evidence="1" type="primary">Cnig_chr_IV.g15703</name>
    <name evidence="1" type="ORF">B9Z55_015703</name>
</gene>
<dbReference type="AlphaFoldDB" id="A0A2G5UBZ9"/>
<keyword evidence="2" id="KW-1185">Reference proteome</keyword>
<organism evidence="1 2">
    <name type="scientific">Caenorhabditis nigoni</name>
    <dbReference type="NCBI Taxonomy" id="1611254"/>
    <lineage>
        <taxon>Eukaryota</taxon>
        <taxon>Metazoa</taxon>
        <taxon>Ecdysozoa</taxon>
        <taxon>Nematoda</taxon>
        <taxon>Chromadorea</taxon>
        <taxon>Rhabditida</taxon>
        <taxon>Rhabditina</taxon>
        <taxon>Rhabditomorpha</taxon>
        <taxon>Rhabditoidea</taxon>
        <taxon>Rhabditidae</taxon>
        <taxon>Peloderinae</taxon>
        <taxon>Caenorhabditis</taxon>
    </lineage>
</organism>
<reference evidence="2" key="1">
    <citation type="submission" date="2017-10" db="EMBL/GenBank/DDBJ databases">
        <title>Rapid genome shrinkage in a self-fertile nematode reveals novel sperm competition proteins.</title>
        <authorList>
            <person name="Yin D."/>
            <person name="Schwarz E.M."/>
            <person name="Thomas C.G."/>
            <person name="Felde R.L."/>
            <person name="Korf I.F."/>
            <person name="Cutter A.D."/>
            <person name="Schartner C.M."/>
            <person name="Ralston E.J."/>
            <person name="Meyer B.J."/>
            <person name="Haag E.S."/>
        </authorList>
    </citation>
    <scope>NUCLEOTIDE SEQUENCE [LARGE SCALE GENOMIC DNA]</scope>
    <source>
        <strain evidence="2">JU1422</strain>
    </source>
</reference>
<evidence type="ECO:0000313" key="1">
    <source>
        <dbReference type="EMBL" id="PIC36861.1"/>
    </source>
</evidence>
<dbReference type="Proteomes" id="UP000230233">
    <property type="component" value="Chromosome IV"/>
</dbReference>
<accession>A0A2G5UBZ9</accession>